<accession>U5SFF7</accession>
<organism evidence="1 2">
    <name type="scientific">Carnobacterium inhibens subsp. gilichinskyi</name>
    <dbReference type="NCBI Taxonomy" id="1266845"/>
    <lineage>
        <taxon>Bacteria</taxon>
        <taxon>Bacillati</taxon>
        <taxon>Bacillota</taxon>
        <taxon>Bacilli</taxon>
        <taxon>Lactobacillales</taxon>
        <taxon>Carnobacteriaceae</taxon>
        <taxon>Carnobacterium</taxon>
    </lineage>
</organism>
<sequence>MNLDWIKVRSLITPNSTALVDPLKATCVVNKLTK</sequence>
<evidence type="ECO:0000313" key="2">
    <source>
        <dbReference type="Proteomes" id="UP000017469"/>
    </source>
</evidence>
<dbReference type="AlphaFoldDB" id="U5SFF7"/>
<dbReference type="KEGG" id="caw:Q783_07415"/>
<protein>
    <submittedName>
        <fullName evidence="1">Uncharacterized protein</fullName>
    </submittedName>
</protein>
<dbReference type="EMBL" id="CP006812">
    <property type="protein sequence ID" value="AGY82843.1"/>
    <property type="molecule type" value="Genomic_DNA"/>
</dbReference>
<name>U5SFF7_9LACT</name>
<evidence type="ECO:0000313" key="1">
    <source>
        <dbReference type="EMBL" id="AGY82843.1"/>
    </source>
</evidence>
<dbReference type="HOGENOM" id="CLU_3372781_0_0_9"/>
<gene>
    <name evidence="1" type="ORF">Q783_07415</name>
</gene>
<dbReference type="Proteomes" id="UP000017469">
    <property type="component" value="Chromosome"/>
</dbReference>
<proteinExistence type="predicted"/>
<reference evidence="1 2" key="1">
    <citation type="journal article" date="2013" name="Genome Announc.">
        <title>Complete Genome Sequence of Carnobacterium gilichinskyi Strain WN1359T (DSM 27470T).</title>
        <authorList>
            <person name="Leonard M.T."/>
            <person name="Panayotova N."/>
            <person name="Farmerie W.G."/>
            <person name="Triplett E.W."/>
            <person name="Nicholson W.L."/>
        </authorList>
    </citation>
    <scope>NUCLEOTIDE SEQUENCE [LARGE SCALE GENOMIC DNA]</scope>
    <source>
        <strain evidence="1 2">WN1359</strain>
    </source>
</reference>